<feature type="region of interest" description="Disordered" evidence="1">
    <location>
        <begin position="1"/>
        <end position="23"/>
    </location>
</feature>
<keyword evidence="2" id="KW-0472">Membrane</keyword>
<evidence type="ECO:0000256" key="1">
    <source>
        <dbReference type="SAM" id="MobiDB-lite"/>
    </source>
</evidence>
<keyword evidence="2" id="KW-0812">Transmembrane</keyword>
<gene>
    <name evidence="3" type="ORF">SEMRO_1101_G241460.1</name>
</gene>
<proteinExistence type="predicted"/>
<name>A0A9N8EKB5_9STRA</name>
<reference evidence="3" key="1">
    <citation type="submission" date="2020-06" db="EMBL/GenBank/DDBJ databases">
        <authorList>
            <consortium name="Plant Systems Biology data submission"/>
        </authorList>
    </citation>
    <scope>NUCLEOTIDE SEQUENCE</scope>
    <source>
        <strain evidence="3">D6</strain>
    </source>
</reference>
<dbReference type="Proteomes" id="UP001153069">
    <property type="component" value="Unassembled WGS sequence"/>
</dbReference>
<protein>
    <submittedName>
        <fullName evidence="3">Uncharacterized protein</fullName>
    </submittedName>
</protein>
<evidence type="ECO:0000313" key="3">
    <source>
        <dbReference type="EMBL" id="CAB9520429.1"/>
    </source>
</evidence>
<accession>A0A9N8EKB5</accession>
<dbReference type="AlphaFoldDB" id="A0A9N8EKB5"/>
<sequence length="116" mass="12005">MIQISSPPTRQVADITTGGRGGGGRGAVVAAEAEVVDEVAEVTVVVVGVEAVCVVLRHMIRQIPLSFCYHMYGMLLMTLHALISGFHGAAFGASRGVTQGGILSPTLFNIAVDAVL</sequence>
<evidence type="ECO:0000313" key="4">
    <source>
        <dbReference type="Proteomes" id="UP001153069"/>
    </source>
</evidence>
<keyword evidence="4" id="KW-1185">Reference proteome</keyword>
<keyword evidence="2" id="KW-1133">Transmembrane helix</keyword>
<feature type="transmembrane region" description="Helical" evidence="2">
    <location>
        <begin position="67"/>
        <end position="86"/>
    </location>
</feature>
<organism evidence="3 4">
    <name type="scientific">Seminavis robusta</name>
    <dbReference type="NCBI Taxonomy" id="568900"/>
    <lineage>
        <taxon>Eukaryota</taxon>
        <taxon>Sar</taxon>
        <taxon>Stramenopiles</taxon>
        <taxon>Ochrophyta</taxon>
        <taxon>Bacillariophyta</taxon>
        <taxon>Bacillariophyceae</taxon>
        <taxon>Bacillariophycidae</taxon>
        <taxon>Naviculales</taxon>
        <taxon>Naviculaceae</taxon>
        <taxon>Seminavis</taxon>
    </lineage>
</organism>
<dbReference type="EMBL" id="CAICTM010001099">
    <property type="protein sequence ID" value="CAB9520429.1"/>
    <property type="molecule type" value="Genomic_DNA"/>
</dbReference>
<comment type="caution">
    <text evidence="3">The sequence shown here is derived from an EMBL/GenBank/DDBJ whole genome shotgun (WGS) entry which is preliminary data.</text>
</comment>
<dbReference type="OrthoDB" id="10014409at2759"/>
<evidence type="ECO:0000256" key="2">
    <source>
        <dbReference type="SAM" id="Phobius"/>
    </source>
</evidence>